<protein>
    <submittedName>
        <fullName evidence="10">TonB-dependent receptor</fullName>
    </submittedName>
</protein>
<keyword evidence="2 7" id="KW-0813">Transport</keyword>
<dbReference type="SUPFAM" id="SSF56935">
    <property type="entry name" value="Porins"/>
    <property type="match status" value="1"/>
</dbReference>
<keyword evidence="8" id="KW-1133">Transmembrane helix</keyword>
<dbReference type="Gene3D" id="2.60.40.1120">
    <property type="entry name" value="Carboxypeptidase-like, regulatory domain"/>
    <property type="match status" value="1"/>
</dbReference>
<comment type="subcellular location">
    <subcellularLocation>
        <location evidence="1 7">Cell outer membrane</location>
        <topology evidence="1 7">Multi-pass membrane protein</topology>
    </subcellularLocation>
</comment>
<dbReference type="NCBIfam" id="TIGR04056">
    <property type="entry name" value="OMP_RagA_SusC"/>
    <property type="match status" value="1"/>
</dbReference>
<reference evidence="10 11" key="1">
    <citation type="submission" date="2018-08" db="EMBL/GenBank/DDBJ databases">
        <title>A genome reference for cultivated species of the human gut microbiota.</title>
        <authorList>
            <person name="Zou Y."/>
            <person name="Xue W."/>
            <person name="Luo G."/>
        </authorList>
    </citation>
    <scope>NUCLEOTIDE SEQUENCE [LARGE SCALE GENOMIC DNA]</scope>
    <source>
        <strain evidence="10 11">AF26-20BH</strain>
    </source>
</reference>
<dbReference type="SUPFAM" id="SSF49464">
    <property type="entry name" value="Carboxypeptidase regulatory domain-like"/>
    <property type="match status" value="1"/>
</dbReference>
<dbReference type="PROSITE" id="PS52016">
    <property type="entry name" value="TONB_DEPENDENT_REC_3"/>
    <property type="match status" value="1"/>
</dbReference>
<dbReference type="Gene3D" id="2.40.170.20">
    <property type="entry name" value="TonB-dependent receptor, beta-barrel domain"/>
    <property type="match status" value="1"/>
</dbReference>
<gene>
    <name evidence="10" type="ORF">DWY65_12650</name>
</gene>
<evidence type="ECO:0000313" key="11">
    <source>
        <dbReference type="Proteomes" id="UP000283310"/>
    </source>
</evidence>
<dbReference type="GO" id="GO:0009279">
    <property type="term" value="C:cell outer membrane"/>
    <property type="evidence" value="ECO:0007669"/>
    <property type="project" value="UniProtKB-SubCell"/>
</dbReference>
<evidence type="ECO:0000256" key="3">
    <source>
        <dbReference type="ARBA" id="ARBA00022452"/>
    </source>
</evidence>
<dbReference type="Pfam" id="PF07715">
    <property type="entry name" value="Plug"/>
    <property type="match status" value="1"/>
</dbReference>
<evidence type="ECO:0000256" key="4">
    <source>
        <dbReference type="ARBA" id="ARBA00022692"/>
    </source>
</evidence>
<evidence type="ECO:0000256" key="5">
    <source>
        <dbReference type="ARBA" id="ARBA00023136"/>
    </source>
</evidence>
<dbReference type="Gene3D" id="2.170.130.10">
    <property type="entry name" value="TonB-dependent receptor, plug domain"/>
    <property type="match status" value="1"/>
</dbReference>
<keyword evidence="6 7" id="KW-0998">Cell outer membrane</keyword>
<comment type="caution">
    <text evidence="10">The sequence shown here is derived from an EMBL/GenBank/DDBJ whole genome shotgun (WGS) entry which is preliminary data.</text>
</comment>
<evidence type="ECO:0000256" key="1">
    <source>
        <dbReference type="ARBA" id="ARBA00004571"/>
    </source>
</evidence>
<keyword evidence="3 7" id="KW-1134">Transmembrane beta strand</keyword>
<organism evidence="10 11">
    <name type="scientific">Bacteroides stercoris</name>
    <dbReference type="NCBI Taxonomy" id="46506"/>
    <lineage>
        <taxon>Bacteria</taxon>
        <taxon>Pseudomonadati</taxon>
        <taxon>Bacteroidota</taxon>
        <taxon>Bacteroidia</taxon>
        <taxon>Bacteroidales</taxon>
        <taxon>Bacteroidaceae</taxon>
        <taxon>Bacteroides</taxon>
    </lineage>
</organism>
<feature type="transmembrane region" description="Helical" evidence="8">
    <location>
        <begin position="12"/>
        <end position="36"/>
    </location>
</feature>
<evidence type="ECO:0000259" key="9">
    <source>
        <dbReference type="Pfam" id="PF07715"/>
    </source>
</evidence>
<comment type="similarity">
    <text evidence="7">Belongs to the TonB-dependent receptor family.</text>
</comment>
<dbReference type="InterPro" id="IPR036942">
    <property type="entry name" value="Beta-barrel_TonB_sf"/>
</dbReference>
<accession>A0A412DH23</accession>
<keyword evidence="10" id="KW-0675">Receptor</keyword>
<evidence type="ECO:0000256" key="6">
    <source>
        <dbReference type="ARBA" id="ARBA00023237"/>
    </source>
</evidence>
<dbReference type="RefSeq" id="WP_117904373.1">
    <property type="nucleotide sequence ID" value="NZ_JADNPL010000022.1"/>
</dbReference>
<dbReference type="InterPro" id="IPR037066">
    <property type="entry name" value="Plug_dom_sf"/>
</dbReference>
<evidence type="ECO:0000256" key="2">
    <source>
        <dbReference type="ARBA" id="ARBA00022448"/>
    </source>
</evidence>
<dbReference type="Proteomes" id="UP000283310">
    <property type="component" value="Unassembled WGS sequence"/>
</dbReference>
<dbReference type="NCBIfam" id="TIGR04057">
    <property type="entry name" value="SusC_RagA_signa"/>
    <property type="match status" value="1"/>
</dbReference>
<keyword evidence="5 7" id="KW-0472">Membrane</keyword>
<evidence type="ECO:0000256" key="8">
    <source>
        <dbReference type="SAM" id="Phobius"/>
    </source>
</evidence>
<dbReference type="InterPro" id="IPR023997">
    <property type="entry name" value="TonB-dep_OMP_SusC/RagA_CS"/>
</dbReference>
<feature type="domain" description="TonB-dependent receptor plug" evidence="9">
    <location>
        <begin position="133"/>
        <end position="235"/>
    </location>
</feature>
<dbReference type="InterPro" id="IPR012910">
    <property type="entry name" value="Plug_dom"/>
</dbReference>
<name>A0A412DH23_BACSE</name>
<dbReference type="Pfam" id="PF13715">
    <property type="entry name" value="CarbopepD_reg_2"/>
    <property type="match status" value="1"/>
</dbReference>
<dbReference type="InterPro" id="IPR039426">
    <property type="entry name" value="TonB-dep_rcpt-like"/>
</dbReference>
<dbReference type="InterPro" id="IPR008969">
    <property type="entry name" value="CarboxyPept-like_regulatory"/>
</dbReference>
<evidence type="ECO:0000256" key="7">
    <source>
        <dbReference type="PROSITE-ProRule" id="PRU01360"/>
    </source>
</evidence>
<evidence type="ECO:0000313" key="10">
    <source>
        <dbReference type="EMBL" id="RGR11093.1"/>
    </source>
</evidence>
<dbReference type="AlphaFoldDB" id="A0A412DH23"/>
<sequence>MKTIFYEKQRGLHAKLVCVRLSFLLLMLVSYMPIWAQNVTVKGVVVDNKGESLPGVNVIEQGTQNGIVTNIDGEFELNVQSSQSYLKFSFIGYSTISQKVVIGDRMRIVLEDMFQDLNEVVVVGYGTMKKKLLTGATVQIEGDDIQRLNTTTPLGALQSQSPGVMITQNSGMPGEDYKVTIRGLGTTGSSSPLYVIDGVAGGSISSLNPADIESVDVLKDAASAAIYGARAANGVILVTTRQGREGKAELSYDGYVGWQKVAKKPELLNAQQYIYVQNKIAEYEESPARDWSSLLPSYLYDSIQDGTWNGTNWFDESVNDAAPVTSHAVNLTGGSDKSRFSLGFSYISQDGIIGKPKKPESQKYTFRVNSNHILLKGNGFDIIKIGENLSFNYNRRSSLAINDWSYNDVRNLLVANPLLPVFDQDGRYYDMASKQTEGWKVDDGASNPLGLIAKDHGLNKNRGYSLYANAYLEIQPIKNLKFKSSFGYQMSSSSYRSYKEEYNFATTITNSPDKVYQSMSSGHRYTWENTLSYLFKIKKNTFDVLVGQSIEKSGIGETMSAQNGISMFTDFDHAWLSNTGEVSTSYTTVTGAPQTESALSSVFGRVNWNYNETYLASIVMRADGSSNFARGHRWGYFPSVSAGWVITNESFMEPVSNWMDFFKIRASWGQNGNCDITNFQYLSTFLFGRDANYSFGNNKVSQVTGAYSDILANPDVTWETSEQLNIGFDARFFGSRLGVNFDWYKKTTKDWLVQAPILTSYGTNAPYINGGNVENKGVEIMLSWNDHVNDFKYGVRFNLAHNKNKVTKIANTEGIIHGPTNVLSNNTAEMFRAQVGYPIGYFWGYKTAGIFQNQEQVNSTKVKLEGAEPGDVIFVDNNDDGSITDEDKTMIGNPNPDVTMGITLDFAYKGFDLSLTGMSALGHQIAKSYRSFAQNEFENYTTEILGCWDGEGTSNRLPRFSDGAKTNWTNISDIYIEDADYFRLSNLTIGYDFKQLWKKSPLSQIRLYFTAQNLFTITNYSGMDPEVGYGGGTAWGSGIDLGFYPSSRSYLVGVNLKF</sequence>
<dbReference type="InterPro" id="IPR023996">
    <property type="entry name" value="TonB-dep_OMP_SusC/RagA"/>
</dbReference>
<proteinExistence type="inferred from homology"/>
<keyword evidence="4 7" id="KW-0812">Transmembrane</keyword>
<dbReference type="EMBL" id="QRTW01000024">
    <property type="protein sequence ID" value="RGR11093.1"/>
    <property type="molecule type" value="Genomic_DNA"/>
</dbReference>